<dbReference type="InterPro" id="IPR045394">
    <property type="entry name" value="Abhydrolase_dom"/>
</dbReference>
<feature type="domain" description="Alpha/beta hydrolase" evidence="1">
    <location>
        <begin position="78"/>
        <end position="509"/>
    </location>
</feature>
<dbReference type="EMBL" id="FCOK02000043">
    <property type="protein sequence ID" value="SAL52768.1"/>
    <property type="molecule type" value="Genomic_DNA"/>
</dbReference>
<protein>
    <recommendedName>
        <fullName evidence="1">Alpha/beta hydrolase domain-containing protein</fullName>
    </recommendedName>
</protein>
<dbReference type="Pfam" id="PF20091">
    <property type="entry name" value="Abhydrolase_10"/>
    <property type="match status" value="1"/>
</dbReference>
<evidence type="ECO:0000259" key="1">
    <source>
        <dbReference type="Pfam" id="PF20091"/>
    </source>
</evidence>
<proteinExistence type="predicted"/>
<dbReference type="AlphaFoldDB" id="A0A158I874"/>
<accession>A0A158I874</accession>
<evidence type="ECO:0000313" key="3">
    <source>
        <dbReference type="Proteomes" id="UP000054683"/>
    </source>
</evidence>
<dbReference type="OrthoDB" id="222879at2"/>
<sequence>MTRSRFTAMAVVTATLMIGIGFPIFANAKVTKLEITSKQGYGTFRPGEFEFWEGRIFGELQSTEKIPDIEKAPKNADGMVDYSAKISLIFPKNPKSGNGVLLVDIPNRGRPYAQALYNSPRDEPFEAGTTEVGTGFLQDHGFAVAEVQWELGKGADLPMFLDSSGQKRFVEGVGFAIVRDAADFLAHATSDQSGTANPLQGAVKWTLASGKSQSGRYLKTFLLNGFNVAEGRRVFDGMHVFVSGAGMLPIMQSGTGPQSSAAEVPTFENPEFRGVNEDVLTIGDIIERVRARGENPPRMILINSTTDYFSLRASLSRTGAEGTTEQPITDNARVYDIAGASHIVLQKANCELPPARLDWSPISRATLLHLEDWVANGTEPPKSRLMPLEEARNDPSVLRAPSHLPKAIIEIPKRDEDGNAVGGVRLPDMEAPLGAHARQNRPLSFLCMLAGAYVAFPRTQADADAAHDGHRPVLERYKTRNEYVNRIRTAARQLERDGFLLPDDSAIIIQSAAENPLWRTSSP</sequence>
<gene>
    <name evidence="2" type="ORF">AWB69_05494</name>
</gene>
<organism evidence="2 3">
    <name type="scientific">Caballeronia udeis</name>
    <dbReference type="NCBI Taxonomy" id="1232866"/>
    <lineage>
        <taxon>Bacteria</taxon>
        <taxon>Pseudomonadati</taxon>
        <taxon>Pseudomonadota</taxon>
        <taxon>Betaproteobacteria</taxon>
        <taxon>Burkholderiales</taxon>
        <taxon>Burkholderiaceae</taxon>
        <taxon>Caballeronia</taxon>
    </lineage>
</organism>
<dbReference type="Proteomes" id="UP000054683">
    <property type="component" value="Unassembled WGS sequence"/>
</dbReference>
<name>A0A158I874_9BURK</name>
<reference evidence="2 3" key="1">
    <citation type="submission" date="2016-01" db="EMBL/GenBank/DDBJ databases">
        <authorList>
            <person name="Oliw E.H."/>
        </authorList>
    </citation>
    <scope>NUCLEOTIDE SEQUENCE [LARGE SCALE GENOMIC DNA]</scope>
    <source>
        <strain evidence="2">LMG 27134</strain>
    </source>
</reference>
<evidence type="ECO:0000313" key="2">
    <source>
        <dbReference type="EMBL" id="SAL52768.1"/>
    </source>
</evidence>
<dbReference type="RefSeq" id="WP_062089840.1">
    <property type="nucleotide sequence ID" value="NZ_FCOK02000043.1"/>
</dbReference>